<proteinExistence type="predicted"/>
<reference evidence="15" key="1">
    <citation type="submission" date="2022-10" db="EMBL/GenBank/DDBJ databases">
        <title>Novel sulphate-reducing endosymbionts in the free-living metamonad Anaeramoeba.</title>
        <authorList>
            <person name="Jerlstrom-Hultqvist J."/>
            <person name="Cepicka I."/>
            <person name="Gallot-Lavallee L."/>
            <person name="Salas-Leiva D."/>
            <person name="Curtis B.A."/>
            <person name="Zahonova K."/>
            <person name="Pipaliya S."/>
            <person name="Dacks J."/>
            <person name="Roger A.J."/>
        </authorList>
    </citation>
    <scope>NUCLEOTIDE SEQUENCE</scope>
    <source>
        <strain evidence="15">BMAN</strain>
    </source>
</reference>
<dbReference type="GO" id="GO:0006511">
    <property type="term" value="P:ubiquitin-dependent protein catabolic process"/>
    <property type="evidence" value="ECO:0007669"/>
    <property type="project" value="TreeGrafter"/>
</dbReference>
<keyword evidence="10 13" id="KW-1133">Transmembrane helix</keyword>
<dbReference type="OrthoDB" id="21204at2759"/>
<evidence type="ECO:0000256" key="11">
    <source>
        <dbReference type="ARBA" id="ARBA00023136"/>
    </source>
</evidence>
<keyword evidence="4" id="KW-0808">Transferase</keyword>
<sequence>MTIELLFELFFLGFSIFSILLFAFFIIALIRTRINPELLLPLMDDPNSLFLDIMFNSQNQINETKQTPITEKELSILPKIQLTKEHFQKMENFLKNQLEGRCCICLEKFNEGDNITTLPCFHIFHSSCIQTWLNMNKVCPLCKTWK</sequence>
<evidence type="ECO:0000256" key="5">
    <source>
        <dbReference type="ARBA" id="ARBA00022692"/>
    </source>
</evidence>
<comment type="caution">
    <text evidence="15">The sequence shown here is derived from an EMBL/GenBank/DDBJ whole genome shotgun (WGS) entry which is preliminary data.</text>
</comment>
<evidence type="ECO:0000256" key="12">
    <source>
        <dbReference type="PROSITE-ProRule" id="PRU00175"/>
    </source>
</evidence>
<accession>A0A9Q0RDM4</accession>
<dbReference type="GO" id="GO:0016020">
    <property type="term" value="C:membrane"/>
    <property type="evidence" value="ECO:0007669"/>
    <property type="project" value="UniProtKB-SubCell"/>
</dbReference>
<evidence type="ECO:0000256" key="8">
    <source>
        <dbReference type="ARBA" id="ARBA00022786"/>
    </source>
</evidence>
<keyword evidence="5 13" id="KW-0812">Transmembrane</keyword>
<comment type="subcellular location">
    <subcellularLocation>
        <location evidence="2">Membrane</location>
        <topology evidence="2">Multi-pass membrane protein</topology>
    </subcellularLocation>
</comment>
<protein>
    <recommendedName>
        <fullName evidence="3">RING-type E3 ubiquitin transferase</fullName>
        <ecNumber evidence="3">2.3.2.27</ecNumber>
    </recommendedName>
</protein>
<dbReference type="EMBL" id="JAPDFW010000059">
    <property type="protein sequence ID" value="KAJ5076766.1"/>
    <property type="molecule type" value="Genomic_DNA"/>
</dbReference>
<dbReference type="InterPro" id="IPR001841">
    <property type="entry name" value="Znf_RING"/>
</dbReference>
<dbReference type="EC" id="2.3.2.27" evidence="3"/>
<keyword evidence="7 12" id="KW-0863">Zinc-finger</keyword>
<organism evidence="15 16">
    <name type="scientific">Anaeramoeba ignava</name>
    <name type="common">Anaerobic marine amoeba</name>
    <dbReference type="NCBI Taxonomy" id="1746090"/>
    <lineage>
        <taxon>Eukaryota</taxon>
        <taxon>Metamonada</taxon>
        <taxon>Anaeramoebidae</taxon>
        <taxon>Anaeramoeba</taxon>
    </lineage>
</organism>
<name>A0A9Q0RDM4_ANAIG</name>
<dbReference type="Pfam" id="PF13639">
    <property type="entry name" value="zf-RING_2"/>
    <property type="match status" value="1"/>
</dbReference>
<evidence type="ECO:0000313" key="16">
    <source>
        <dbReference type="Proteomes" id="UP001149090"/>
    </source>
</evidence>
<dbReference type="SMART" id="SM00184">
    <property type="entry name" value="RING"/>
    <property type="match status" value="1"/>
</dbReference>
<dbReference type="InterPro" id="IPR013083">
    <property type="entry name" value="Znf_RING/FYVE/PHD"/>
</dbReference>
<dbReference type="Proteomes" id="UP001149090">
    <property type="component" value="Unassembled WGS sequence"/>
</dbReference>
<dbReference type="GO" id="GO:0016567">
    <property type="term" value="P:protein ubiquitination"/>
    <property type="evidence" value="ECO:0007669"/>
    <property type="project" value="TreeGrafter"/>
</dbReference>
<keyword evidence="15" id="KW-0418">Kinase</keyword>
<dbReference type="GO" id="GO:0008270">
    <property type="term" value="F:zinc ion binding"/>
    <property type="evidence" value="ECO:0007669"/>
    <property type="project" value="UniProtKB-KW"/>
</dbReference>
<evidence type="ECO:0000256" key="6">
    <source>
        <dbReference type="ARBA" id="ARBA00022723"/>
    </source>
</evidence>
<evidence type="ECO:0000256" key="1">
    <source>
        <dbReference type="ARBA" id="ARBA00000900"/>
    </source>
</evidence>
<evidence type="ECO:0000313" key="15">
    <source>
        <dbReference type="EMBL" id="KAJ5076766.1"/>
    </source>
</evidence>
<evidence type="ECO:0000256" key="9">
    <source>
        <dbReference type="ARBA" id="ARBA00022833"/>
    </source>
</evidence>
<keyword evidence="6" id="KW-0479">Metal-binding</keyword>
<evidence type="ECO:0000256" key="3">
    <source>
        <dbReference type="ARBA" id="ARBA00012483"/>
    </source>
</evidence>
<evidence type="ECO:0000256" key="10">
    <source>
        <dbReference type="ARBA" id="ARBA00022989"/>
    </source>
</evidence>
<feature type="transmembrane region" description="Helical" evidence="13">
    <location>
        <begin position="6"/>
        <end position="30"/>
    </location>
</feature>
<dbReference type="PANTHER" id="PTHR45977">
    <property type="entry name" value="TARGET OF ERK KINASE MPK-1"/>
    <property type="match status" value="1"/>
</dbReference>
<evidence type="ECO:0000259" key="14">
    <source>
        <dbReference type="PROSITE" id="PS50089"/>
    </source>
</evidence>
<feature type="domain" description="RING-type" evidence="14">
    <location>
        <begin position="102"/>
        <end position="143"/>
    </location>
</feature>
<dbReference type="GO" id="GO:0061630">
    <property type="term" value="F:ubiquitin protein ligase activity"/>
    <property type="evidence" value="ECO:0007669"/>
    <property type="project" value="UniProtKB-EC"/>
</dbReference>
<dbReference type="PROSITE" id="PS50089">
    <property type="entry name" value="ZF_RING_2"/>
    <property type="match status" value="1"/>
</dbReference>
<dbReference type="Gene3D" id="3.30.40.10">
    <property type="entry name" value="Zinc/RING finger domain, C3HC4 (zinc finger)"/>
    <property type="match status" value="1"/>
</dbReference>
<keyword evidence="11 13" id="KW-0472">Membrane</keyword>
<keyword evidence="16" id="KW-1185">Reference proteome</keyword>
<dbReference type="GO" id="GO:0016301">
    <property type="term" value="F:kinase activity"/>
    <property type="evidence" value="ECO:0007669"/>
    <property type="project" value="UniProtKB-KW"/>
</dbReference>
<evidence type="ECO:0000256" key="13">
    <source>
        <dbReference type="SAM" id="Phobius"/>
    </source>
</evidence>
<dbReference type="PANTHER" id="PTHR45977:SF4">
    <property type="entry name" value="RING-TYPE DOMAIN-CONTAINING PROTEIN"/>
    <property type="match status" value="1"/>
</dbReference>
<dbReference type="AlphaFoldDB" id="A0A9Q0RDM4"/>
<evidence type="ECO:0000256" key="7">
    <source>
        <dbReference type="ARBA" id="ARBA00022771"/>
    </source>
</evidence>
<dbReference type="SUPFAM" id="SSF57850">
    <property type="entry name" value="RING/U-box"/>
    <property type="match status" value="1"/>
</dbReference>
<gene>
    <name evidence="15" type="ORF">M0811_00083</name>
</gene>
<keyword evidence="8" id="KW-0833">Ubl conjugation pathway</keyword>
<evidence type="ECO:0000256" key="4">
    <source>
        <dbReference type="ARBA" id="ARBA00022679"/>
    </source>
</evidence>
<keyword evidence="9" id="KW-0862">Zinc</keyword>
<evidence type="ECO:0000256" key="2">
    <source>
        <dbReference type="ARBA" id="ARBA00004141"/>
    </source>
</evidence>
<comment type="catalytic activity">
    <reaction evidence="1">
        <text>S-ubiquitinyl-[E2 ubiquitin-conjugating enzyme]-L-cysteine + [acceptor protein]-L-lysine = [E2 ubiquitin-conjugating enzyme]-L-cysteine + N(6)-ubiquitinyl-[acceptor protein]-L-lysine.</text>
        <dbReference type="EC" id="2.3.2.27"/>
    </reaction>
</comment>